<dbReference type="EMBL" id="CM023485">
    <property type="protein sequence ID" value="KAH6929659.1"/>
    <property type="molecule type" value="Genomic_DNA"/>
</dbReference>
<organism evidence="1 2">
    <name type="scientific">Hyalomma asiaticum</name>
    <name type="common">Tick</name>
    <dbReference type="NCBI Taxonomy" id="266040"/>
    <lineage>
        <taxon>Eukaryota</taxon>
        <taxon>Metazoa</taxon>
        <taxon>Ecdysozoa</taxon>
        <taxon>Arthropoda</taxon>
        <taxon>Chelicerata</taxon>
        <taxon>Arachnida</taxon>
        <taxon>Acari</taxon>
        <taxon>Parasitiformes</taxon>
        <taxon>Ixodida</taxon>
        <taxon>Ixodoidea</taxon>
        <taxon>Ixodidae</taxon>
        <taxon>Hyalomminae</taxon>
        <taxon>Hyalomma</taxon>
    </lineage>
</organism>
<keyword evidence="2" id="KW-1185">Reference proteome</keyword>
<proteinExistence type="predicted"/>
<dbReference type="Proteomes" id="UP000821845">
    <property type="component" value="Chromosome 5"/>
</dbReference>
<protein>
    <submittedName>
        <fullName evidence="1">Uncharacterized protein</fullName>
    </submittedName>
</protein>
<accession>A0ACB7S7D3</accession>
<evidence type="ECO:0000313" key="1">
    <source>
        <dbReference type="EMBL" id="KAH6929659.1"/>
    </source>
</evidence>
<name>A0ACB7S7D3_HYAAI</name>
<reference evidence="1" key="1">
    <citation type="submission" date="2020-05" db="EMBL/GenBank/DDBJ databases">
        <title>Large-scale comparative analyses of tick genomes elucidate their genetic diversity and vector capacities.</title>
        <authorList>
            <person name="Jia N."/>
            <person name="Wang J."/>
            <person name="Shi W."/>
            <person name="Du L."/>
            <person name="Sun Y."/>
            <person name="Zhan W."/>
            <person name="Jiang J."/>
            <person name="Wang Q."/>
            <person name="Zhang B."/>
            <person name="Ji P."/>
            <person name="Sakyi L.B."/>
            <person name="Cui X."/>
            <person name="Yuan T."/>
            <person name="Jiang B."/>
            <person name="Yang W."/>
            <person name="Lam T.T.-Y."/>
            <person name="Chang Q."/>
            <person name="Ding S."/>
            <person name="Wang X."/>
            <person name="Zhu J."/>
            <person name="Ruan X."/>
            <person name="Zhao L."/>
            <person name="Wei J."/>
            <person name="Que T."/>
            <person name="Du C."/>
            <person name="Cheng J."/>
            <person name="Dai P."/>
            <person name="Han X."/>
            <person name="Huang E."/>
            <person name="Gao Y."/>
            <person name="Liu J."/>
            <person name="Shao H."/>
            <person name="Ye R."/>
            <person name="Li L."/>
            <person name="Wei W."/>
            <person name="Wang X."/>
            <person name="Wang C."/>
            <person name="Yang T."/>
            <person name="Huo Q."/>
            <person name="Li W."/>
            <person name="Guo W."/>
            <person name="Chen H."/>
            <person name="Zhou L."/>
            <person name="Ni X."/>
            <person name="Tian J."/>
            <person name="Zhou Y."/>
            <person name="Sheng Y."/>
            <person name="Liu T."/>
            <person name="Pan Y."/>
            <person name="Xia L."/>
            <person name="Li J."/>
            <person name="Zhao F."/>
            <person name="Cao W."/>
        </authorList>
    </citation>
    <scope>NUCLEOTIDE SEQUENCE</scope>
    <source>
        <strain evidence="1">Hyas-2018</strain>
    </source>
</reference>
<evidence type="ECO:0000313" key="2">
    <source>
        <dbReference type="Proteomes" id="UP000821845"/>
    </source>
</evidence>
<sequence>MRWTMAVRRRSRRDSTAVSSLLQWLLLGAMLGTVATARTVPDTDFGLPTYGLLIYRSAEGSVHPYCTIVSTRFRLPPMYEKEEDVYRGVEFRYANQSCQLDLTSASAKHVFLVLPLKDKPCPFEDSLAQAVSAKAYSLIVARDIDHKPHANYFASGENNTVPVQDITVGVMRLDIVESFKSIHSVKLAAHKFWDAGDPATNVSYSGGDTAQLYVLELNLTIGASLIWIMACSTVAIGALWAGSTRKLLYLTRQRRIPPKEKQRHKEDAELDAVPVRVADSAVSLGTNPKVPRPVPSTTSTTKVRSESHHRHHGSRARPSKSADDFPSSDKDALDEDITFAECPVDFNLLTMFVLMLAVNLLVLYYFFNKLCYGASLVFTFFMGQLMNTGQPALLYLVPGIVLPVTLLAWCRGELKQFWNGDFVPKEGLTSPHLDVCVSSSEQFQMHQSRGLLYVTTPVFPWLAVPMPVSQKAYDAKSY</sequence>
<comment type="caution">
    <text evidence="1">The sequence shown here is derived from an EMBL/GenBank/DDBJ whole genome shotgun (WGS) entry which is preliminary data.</text>
</comment>
<gene>
    <name evidence="1" type="ORF">HPB50_003800</name>
</gene>